<dbReference type="Gene3D" id="1.20.120.910">
    <property type="entry name" value="DksA, coiled-coil domain"/>
    <property type="match status" value="1"/>
</dbReference>
<feature type="domain" description="DnaK suppressor protein-like N-terminal" evidence="7">
    <location>
        <begin position="111"/>
        <end position="167"/>
    </location>
</feature>
<keyword evidence="9" id="KW-1185">Reference proteome</keyword>
<evidence type="ECO:0000256" key="3">
    <source>
        <dbReference type="ARBA" id="ARBA00022833"/>
    </source>
</evidence>
<gene>
    <name evidence="8" type="ORF">EP867_17985</name>
</gene>
<feature type="domain" description="Zinc finger DksA/TraR C4-type" evidence="6">
    <location>
        <begin position="170"/>
        <end position="201"/>
    </location>
</feature>
<evidence type="ECO:0000256" key="5">
    <source>
        <dbReference type="SAM" id="MobiDB-lite"/>
    </source>
</evidence>
<dbReference type="Pfam" id="PF21173">
    <property type="entry name" value="DksA-like_N"/>
    <property type="match status" value="1"/>
</dbReference>
<dbReference type="PROSITE" id="PS51128">
    <property type="entry name" value="ZF_DKSA_2"/>
    <property type="match status" value="1"/>
</dbReference>
<keyword evidence="2" id="KW-0863">Zinc-finger</keyword>
<keyword evidence="1" id="KW-0479">Metal-binding</keyword>
<dbReference type="GO" id="GO:0008270">
    <property type="term" value="F:zinc ion binding"/>
    <property type="evidence" value="ECO:0007669"/>
    <property type="project" value="UniProtKB-KW"/>
</dbReference>
<reference evidence="8 9" key="1">
    <citation type="journal article" date="2015" name="Int. J. Syst. Evol. Microbiol.">
        <title>Gemmobacter intermedius sp. nov., isolated from a white stork (Ciconia ciconia).</title>
        <authorList>
            <person name="Kampfer P."/>
            <person name="Jerzak L."/>
            <person name="Wilharm G."/>
            <person name="Golke J."/>
            <person name="Busse H.J."/>
            <person name="Glaeser S.P."/>
        </authorList>
    </citation>
    <scope>NUCLEOTIDE SEQUENCE [LARGE SCALE GENOMIC DNA]</scope>
    <source>
        <strain evidence="8 9">119/4</strain>
    </source>
</reference>
<dbReference type="AlphaFoldDB" id="A0A3S4XHB4"/>
<dbReference type="RefSeq" id="WP_128490843.1">
    <property type="nucleotide sequence ID" value="NZ_JBHLXB010000024.1"/>
</dbReference>
<accession>A0A3S4XHB4</accession>
<dbReference type="InterPro" id="IPR000962">
    <property type="entry name" value="Znf_DskA_TraR"/>
</dbReference>
<keyword evidence="3" id="KW-0862">Zinc</keyword>
<dbReference type="InterPro" id="IPR048487">
    <property type="entry name" value="DksA-like_N"/>
</dbReference>
<dbReference type="PANTHER" id="PTHR33823:SF4">
    <property type="entry name" value="GENERAL STRESS PROTEIN 16O"/>
    <property type="match status" value="1"/>
</dbReference>
<proteinExistence type="predicted"/>
<dbReference type="Pfam" id="PF01258">
    <property type="entry name" value="zf-dskA_traR"/>
    <property type="match status" value="1"/>
</dbReference>
<evidence type="ECO:0000313" key="9">
    <source>
        <dbReference type="Proteomes" id="UP000287168"/>
    </source>
</evidence>
<evidence type="ECO:0000256" key="1">
    <source>
        <dbReference type="ARBA" id="ARBA00022723"/>
    </source>
</evidence>
<organism evidence="8 9">
    <name type="scientific">Falsigemmobacter intermedius</name>
    <dbReference type="NCBI Taxonomy" id="1553448"/>
    <lineage>
        <taxon>Bacteria</taxon>
        <taxon>Pseudomonadati</taxon>
        <taxon>Pseudomonadota</taxon>
        <taxon>Alphaproteobacteria</taxon>
        <taxon>Rhodobacterales</taxon>
        <taxon>Paracoccaceae</taxon>
        <taxon>Falsigemmobacter</taxon>
    </lineage>
</organism>
<protein>
    <submittedName>
        <fullName evidence="8">Uncharacterized protein</fullName>
    </submittedName>
</protein>
<evidence type="ECO:0000256" key="4">
    <source>
        <dbReference type="PROSITE-ProRule" id="PRU00510"/>
    </source>
</evidence>
<evidence type="ECO:0000256" key="2">
    <source>
        <dbReference type="ARBA" id="ARBA00022771"/>
    </source>
</evidence>
<evidence type="ECO:0000259" key="7">
    <source>
        <dbReference type="Pfam" id="PF21173"/>
    </source>
</evidence>
<dbReference type="Proteomes" id="UP000287168">
    <property type="component" value="Unassembled WGS sequence"/>
</dbReference>
<feature type="zinc finger region" description="dksA C4-type" evidence="4">
    <location>
        <begin position="175"/>
        <end position="199"/>
    </location>
</feature>
<sequence length="204" mass="21847">MRCHGQTPVKPYGRATRKPAGPNEAKVSAGLPPEAQPVRPGQGADRGARASVATGITPCFSHATGACGSASSCLGGGHCWREFFSLSTLPPLSACVWRLELQEGNEEFGSRDELTREIEQCDDIITVVSSEEEEDRSRERMEDEVLSALSRSDQVEISQIDEALHRIELGTYGTCALCGHQIAPERLKAMSTAGLCISCANSPS</sequence>
<dbReference type="OrthoDB" id="1121111at2"/>
<feature type="region of interest" description="Disordered" evidence="5">
    <location>
        <begin position="1"/>
        <end position="49"/>
    </location>
</feature>
<dbReference type="EMBL" id="SBLC01000059">
    <property type="protein sequence ID" value="RWY36408.1"/>
    <property type="molecule type" value="Genomic_DNA"/>
</dbReference>
<comment type="caution">
    <text evidence="8">The sequence shown here is derived from an EMBL/GenBank/DDBJ whole genome shotgun (WGS) entry which is preliminary data.</text>
</comment>
<evidence type="ECO:0000313" key="8">
    <source>
        <dbReference type="EMBL" id="RWY36408.1"/>
    </source>
</evidence>
<dbReference type="PANTHER" id="PTHR33823">
    <property type="entry name" value="RNA POLYMERASE-BINDING TRANSCRIPTION FACTOR DKSA-RELATED"/>
    <property type="match status" value="1"/>
</dbReference>
<evidence type="ECO:0000259" key="6">
    <source>
        <dbReference type="Pfam" id="PF01258"/>
    </source>
</evidence>
<name>A0A3S4XHB4_9RHOB</name>